<dbReference type="InterPro" id="IPR050789">
    <property type="entry name" value="Diverse_Enzym_Activities"/>
</dbReference>
<dbReference type="RefSeq" id="WP_183869196.1">
    <property type="nucleotide sequence ID" value="NZ_JACHCF010000011.1"/>
</dbReference>
<feature type="signal peptide" evidence="1">
    <location>
        <begin position="1"/>
        <end position="20"/>
    </location>
</feature>
<dbReference type="AlphaFoldDB" id="A0A7W9DLB6"/>
<feature type="domain" description="Beta-lactamase-related" evidence="2">
    <location>
        <begin position="48"/>
        <end position="334"/>
    </location>
</feature>
<feature type="chain" id="PRO_5030808635" evidence="1">
    <location>
        <begin position="21"/>
        <end position="357"/>
    </location>
</feature>
<evidence type="ECO:0000313" key="4">
    <source>
        <dbReference type="Proteomes" id="UP000537718"/>
    </source>
</evidence>
<gene>
    <name evidence="3" type="ORF">HDE69_004131</name>
</gene>
<dbReference type="Gene3D" id="3.40.710.10">
    <property type="entry name" value="DD-peptidase/beta-lactamase superfamily"/>
    <property type="match status" value="1"/>
</dbReference>
<accession>A0A7W9DLB6</accession>
<evidence type="ECO:0000313" key="3">
    <source>
        <dbReference type="EMBL" id="MBB5623048.1"/>
    </source>
</evidence>
<keyword evidence="1" id="KW-0732">Signal</keyword>
<name>A0A7W9DLB6_9SPHI</name>
<evidence type="ECO:0000259" key="2">
    <source>
        <dbReference type="Pfam" id="PF00144"/>
    </source>
</evidence>
<dbReference type="PANTHER" id="PTHR43283:SF7">
    <property type="entry name" value="BETA-LACTAMASE-RELATED DOMAIN-CONTAINING PROTEIN"/>
    <property type="match status" value="1"/>
</dbReference>
<dbReference type="PANTHER" id="PTHR43283">
    <property type="entry name" value="BETA-LACTAMASE-RELATED"/>
    <property type="match status" value="1"/>
</dbReference>
<dbReference type="InterPro" id="IPR001466">
    <property type="entry name" value="Beta-lactam-related"/>
</dbReference>
<dbReference type="Proteomes" id="UP000537718">
    <property type="component" value="Unassembled WGS sequence"/>
</dbReference>
<dbReference type="SUPFAM" id="SSF56601">
    <property type="entry name" value="beta-lactamase/transpeptidase-like"/>
    <property type="match status" value="1"/>
</dbReference>
<reference evidence="3 4" key="1">
    <citation type="submission" date="2020-08" db="EMBL/GenBank/DDBJ databases">
        <title>Genomic Encyclopedia of Type Strains, Phase IV (KMG-V): Genome sequencing to study the core and pangenomes of soil and plant-associated prokaryotes.</title>
        <authorList>
            <person name="Whitman W."/>
        </authorList>
    </citation>
    <scope>NUCLEOTIDE SEQUENCE [LARGE SCALE GENOMIC DNA]</scope>
    <source>
        <strain evidence="3 4">MP7CTX6</strain>
    </source>
</reference>
<dbReference type="EMBL" id="JACHCF010000011">
    <property type="protein sequence ID" value="MBB5623048.1"/>
    <property type="molecule type" value="Genomic_DNA"/>
</dbReference>
<evidence type="ECO:0000256" key="1">
    <source>
        <dbReference type="SAM" id="SignalP"/>
    </source>
</evidence>
<proteinExistence type="predicted"/>
<protein>
    <submittedName>
        <fullName evidence="3">CubicO group peptidase (Beta-lactamase class C family)</fullName>
    </submittedName>
</protein>
<dbReference type="Pfam" id="PF00144">
    <property type="entry name" value="Beta-lactamase"/>
    <property type="match status" value="1"/>
</dbReference>
<sequence>MRKVVIHCVLFLVFSLSAAAQYVKINADSLLLQMTSAIEQGHYPKIHSVSVFKGDRAVYERYFNGFNQDSLHDSRSSFKSVTSLLVGIAIDRGLIKGVNQRVYEFFPQYPAFGKDKLKREMTIKNLLEMKSGFDCEEFNDTKDCEEEMSLSKDWVKFSLELPMKYKPGEIWSYTSVDPMILSGVISKASGMTIMAFAEQYLFKPMGIVDYKWTVDPAGHGMTGGSFYIHPADMVKLGQLVKDNGVWKGKQLISKHWISQSTVCDIPIPDFSNAKSSRSQLLIPQPTFYGFYWYREVLKTKDIQQDLLFASGNGGQFIFILKDLDLTVVFTQGNYQSFKGKQAFEILAKYIVPGFSSK</sequence>
<dbReference type="InterPro" id="IPR012338">
    <property type="entry name" value="Beta-lactam/transpept-like"/>
</dbReference>
<comment type="caution">
    <text evidence="3">The sequence shown here is derived from an EMBL/GenBank/DDBJ whole genome shotgun (WGS) entry which is preliminary data.</text>
</comment>
<organism evidence="3 4">
    <name type="scientific">Pedobacter cryoconitis</name>
    <dbReference type="NCBI Taxonomy" id="188932"/>
    <lineage>
        <taxon>Bacteria</taxon>
        <taxon>Pseudomonadati</taxon>
        <taxon>Bacteroidota</taxon>
        <taxon>Sphingobacteriia</taxon>
        <taxon>Sphingobacteriales</taxon>
        <taxon>Sphingobacteriaceae</taxon>
        <taxon>Pedobacter</taxon>
    </lineage>
</organism>